<keyword evidence="1" id="KW-0732">Signal</keyword>
<dbReference type="HOGENOM" id="CLU_1541348_0_0_1"/>
<dbReference type="OMA" id="KPFCQFI"/>
<evidence type="ECO:0000313" key="3">
    <source>
        <dbReference type="EnsemblMetazoa" id="ADAC010526-PA"/>
    </source>
</evidence>
<dbReference type="STRING" id="43151.W5J3M1"/>
<reference evidence="3" key="4">
    <citation type="submission" date="2015-06" db="UniProtKB">
        <authorList>
            <consortium name="EnsemblMetazoa"/>
        </authorList>
    </citation>
    <scope>IDENTIFICATION</scope>
</reference>
<dbReference type="SMART" id="SM00697">
    <property type="entry name" value="DM8"/>
    <property type="match status" value="1"/>
</dbReference>
<dbReference type="FunCoup" id="W5J3M1">
    <property type="interactions" value="15"/>
</dbReference>
<dbReference type="VEuPathDB" id="VectorBase:ADAR2_001230"/>
<reference evidence="2" key="2">
    <citation type="submission" date="2010-05" db="EMBL/GenBank/DDBJ databases">
        <authorList>
            <person name="Almeida L.G."/>
            <person name="Nicolas M.F."/>
            <person name="Souza R.C."/>
            <person name="Vasconcelos A.T.R."/>
        </authorList>
    </citation>
    <scope>NUCLEOTIDE SEQUENCE</scope>
</reference>
<dbReference type="InterPro" id="IPR036846">
    <property type="entry name" value="GM2-AP_sf"/>
</dbReference>
<evidence type="ECO:0000313" key="4">
    <source>
        <dbReference type="Proteomes" id="UP000000673"/>
    </source>
</evidence>
<dbReference type="PANTHER" id="PTHR21112:SF13">
    <property type="entry name" value="CHEMOSENSORY PROTEIN A 7A"/>
    <property type="match status" value="1"/>
</dbReference>
<evidence type="ECO:0000256" key="1">
    <source>
        <dbReference type="ARBA" id="ARBA00022729"/>
    </source>
</evidence>
<gene>
    <name evidence="2" type="ORF">AND_010526</name>
</gene>
<dbReference type="Gene3D" id="2.70.220.10">
    <property type="entry name" value="Ganglioside GM2 activator"/>
    <property type="match status" value="1"/>
</dbReference>
<dbReference type="VEuPathDB" id="VectorBase:ADAC010526"/>
<reference evidence="2" key="3">
    <citation type="journal article" date="2013" name="Nucleic Acids Res.">
        <title>The genome of Anopheles darlingi, the main neotropical malaria vector.</title>
        <authorList>
            <person name="Marinotti O."/>
            <person name="Cerqueira G.C."/>
            <person name="de Almeida L.G."/>
            <person name="Ferro M.I."/>
            <person name="Loreto E.L."/>
            <person name="Zaha A."/>
            <person name="Teixeira S.M."/>
            <person name="Wespiser A.R."/>
            <person name="Almeida E Silva A."/>
            <person name="Schlindwein A.D."/>
            <person name="Pacheco A.C."/>
            <person name="Silva A.L."/>
            <person name="Graveley B.R."/>
            <person name="Walenz B.P."/>
            <person name="Lima Bde A."/>
            <person name="Ribeiro C.A."/>
            <person name="Nunes-Silva C.G."/>
            <person name="de Carvalho C.R."/>
            <person name="Soares C.M."/>
            <person name="de Menezes C.B."/>
            <person name="Matiolli C."/>
            <person name="Caffrey D."/>
            <person name="Araujo D.A."/>
            <person name="de Oliveira D.M."/>
            <person name="Golenbock D."/>
            <person name="Grisard E.C."/>
            <person name="Fantinatti-Garboggini F."/>
            <person name="de Carvalho F.M."/>
            <person name="Barcellos F.G."/>
            <person name="Prosdocimi F."/>
            <person name="May G."/>
            <person name="Azevedo Junior G.M."/>
            <person name="Guimaraes G.M."/>
            <person name="Goldman G.H."/>
            <person name="Padilha I.Q."/>
            <person name="Batista Jda S."/>
            <person name="Ferro J.A."/>
            <person name="Ribeiro J.M."/>
            <person name="Fietto J.L."/>
            <person name="Dabbas K.M."/>
            <person name="Cerdeira L."/>
            <person name="Agnez-Lima L.F."/>
            <person name="Brocchi M."/>
            <person name="de Carvalho M.O."/>
            <person name="Teixeira Mde M."/>
            <person name="Diniz Maia Mde M."/>
            <person name="Goldman M.H."/>
            <person name="Cruz Schneider M.P."/>
            <person name="Felipe M.S."/>
            <person name="Hungria M."/>
            <person name="Nicolas M.F."/>
            <person name="Pereira M."/>
            <person name="Montes M.A."/>
            <person name="Cantao M.E."/>
            <person name="Vincentz M."/>
            <person name="Rafael M.S."/>
            <person name="Silverman N."/>
            <person name="Stoco P.H."/>
            <person name="Souza R.C."/>
            <person name="Vicentini R."/>
            <person name="Gazzinelli R.T."/>
            <person name="Neves Rde O."/>
            <person name="Silva R."/>
            <person name="Astolfi-Filho S."/>
            <person name="Maciel T.E."/>
            <person name="Urmenyi T.P."/>
            <person name="Tadei W.P."/>
            <person name="Camargo E.P."/>
            <person name="de Vasconcelos A.T."/>
        </authorList>
    </citation>
    <scope>NUCLEOTIDE SEQUENCE</scope>
</reference>
<organism evidence="2">
    <name type="scientific">Anopheles darlingi</name>
    <name type="common">Mosquito</name>
    <dbReference type="NCBI Taxonomy" id="43151"/>
    <lineage>
        <taxon>Eukaryota</taxon>
        <taxon>Metazoa</taxon>
        <taxon>Ecdysozoa</taxon>
        <taxon>Arthropoda</taxon>
        <taxon>Hexapoda</taxon>
        <taxon>Insecta</taxon>
        <taxon>Pterygota</taxon>
        <taxon>Neoptera</taxon>
        <taxon>Endopterygota</taxon>
        <taxon>Diptera</taxon>
        <taxon>Nematocera</taxon>
        <taxon>Culicoidea</taxon>
        <taxon>Culicidae</taxon>
        <taxon>Anophelinae</taxon>
        <taxon>Anopheles</taxon>
    </lineage>
</organism>
<dbReference type="EMBL" id="ADMH02002189">
    <property type="protein sequence ID" value="ETN57898.1"/>
    <property type="molecule type" value="Genomic_DNA"/>
</dbReference>
<protein>
    <submittedName>
        <fullName evidence="2 3">Uncharacterized protein</fullName>
    </submittedName>
</protein>
<dbReference type="eggNOG" id="ENOG502T0SD">
    <property type="taxonomic scope" value="Eukaryota"/>
</dbReference>
<reference evidence="2 4" key="1">
    <citation type="journal article" date="2010" name="BMC Genomics">
        <title>Combination of measures distinguishes pre-miRNAs from other stem-loops in the genome of the newly sequenced Anopheles darlingi.</title>
        <authorList>
            <person name="Mendes N.D."/>
            <person name="Freitas A.T."/>
            <person name="Vasconcelos A.T."/>
            <person name="Sagot M.F."/>
        </authorList>
    </citation>
    <scope>NUCLEOTIDE SEQUENCE</scope>
</reference>
<proteinExistence type="predicted"/>
<keyword evidence="4" id="KW-1185">Reference proteome</keyword>
<dbReference type="AlphaFoldDB" id="W5J3M1"/>
<evidence type="ECO:0000313" key="2">
    <source>
        <dbReference type="EMBL" id="ETN57898.1"/>
    </source>
</evidence>
<dbReference type="EnsemblMetazoa" id="ADAC010526-RA">
    <property type="protein sequence ID" value="ADAC010526-PA"/>
    <property type="gene ID" value="ADAC010526"/>
</dbReference>
<sequence>MTSFEVIPGEIADLIDYGTVRMTRKGRNTFSILGSFTLFINVGDEAQIMWEAYKLDRSGNKNKYGSGSGRLCKVLAGDEFVYPSLLEKSNFPPRDTCPFPKGNYTIYDYVLDDKSLPPFVPAGEWLMEMKMFRDGLLGGGYAVQFTIK</sequence>
<dbReference type="InterPro" id="IPR010512">
    <property type="entry name" value="DUF1091"/>
</dbReference>
<dbReference type="Proteomes" id="UP000000673">
    <property type="component" value="Unassembled WGS sequence"/>
</dbReference>
<accession>W5J3M1</accession>
<name>W5J3M1_ANODA</name>
<dbReference type="PANTHER" id="PTHR21112">
    <property type="entry name" value="CHEMOSENSORY PROTEIN A 29A-RELATED"/>
    <property type="match status" value="1"/>
</dbReference>
<dbReference type="Pfam" id="PF06477">
    <property type="entry name" value="DUF1091"/>
    <property type="match status" value="1"/>
</dbReference>